<organism evidence="1 2">
    <name type="scientific">Aliidiomarina shirensis</name>
    <dbReference type="NCBI Taxonomy" id="1048642"/>
    <lineage>
        <taxon>Bacteria</taxon>
        <taxon>Pseudomonadati</taxon>
        <taxon>Pseudomonadota</taxon>
        <taxon>Gammaproteobacteria</taxon>
        <taxon>Alteromonadales</taxon>
        <taxon>Idiomarinaceae</taxon>
        <taxon>Aliidiomarina</taxon>
    </lineage>
</organism>
<dbReference type="EMBL" id="PIPP01000005">
    <property type="protein sequence ID" value="RUO35979.1"/>
    <property type="molecule type" value="Genomic_DNA"/>
</dbReference>
<evidence type="ECO:0000313" key="2">
    <source>
        <dbReference type="Proteomes" id="UP000286934"/>
    </source>
</evidence>
<accession>A0A432WQH5</accession>
<gene>
    <name evidence="1" type="ORF">CWE13_10580</name>
</gene>
<sequence length="111" mass="13366">MSQAYYPVRNRRPQRERNLKAEDLSYFEQAFTCLKEMPERVAVLRANLAYYQQKKHLPKAAKAAITRFEYLLAVTEDPEEMERRVMEDSYEGRKFRQMPLLLKGVCRQERF</sequence>
<reference evidence="2" key="1">
    <citation type="journal article" date="2018" name="Front. Microbiol.">
        <title>Genome-Based Analysis Reveals the Taxonomy and Diversity of the Family Idiomarinaceae.</title>
        <authorList>
            <person name="Liu Y."/>
            <person name="Lai Q."/>
            <person name="Shao Z."/>
        </authorList>
    </citation>
    <scope>NUCLEOTIDE SEQUENCE [LARGE SCALE GENOMIC DNA]</scope>
    <source>
        <strain evidence="2">AIS</strain>
    </source>
</reference>
<dbReference type="Proteomes" id="UP000286934">
    <property type="component" value="Unassembled WGS sequence"/>
</dbReference>
<evidence type="ECO:0000313" key="1">
    <source>
        <dbReference type="EMBL" id="RUO35979.1"/>
    </source>
</evidence>
<keyword evidence="2" id="KW-1185">Reference proteome</keyword>
<dbReference type="OrthoDB" id="6402191at2"/>
<dbReference type="RefSeq" id="WP_126808424.1">
    <property type="nucleotide sequence ID" value="NZ_PIPP01000005.1"/>
</dbReference>
<dbReference type="AlphaFoldDB" id="A0A432WQH5"/>
<protein>
    <submittedName>
        <fullName evidence="1">Uncharacterized protein</fullName>
    </submittedName>
</protein>
<proteinExistence type="predicted"/>
<comment type="caution">
    <text evidence="1">The sequence shown here is derived from an EMBL/GenBank/DDBJ whole genome shotgun (WGS) entry which is preliminary data.</text>
</comment>
<name>A0A432WQH5_9GAMM</name>